<dbReference type="InterPro" id="IPR058813">
    <property type="entry name" value="DNA-SBD_ScoMcrA"/>
</dbReference>
<dbReference type="Pfam" id="PF13391">
    <property type="entry name" value="HNH_2"/>
    <property type="match status" value="1"/>
</dbReference>
<proteinExistence type="predicted"/>
<evidence type="ECO:0000259" key="2">
    <source>
        <dbReference type="SMART" id="SM00507"/>
    </source>
</evidence>
<reference evidence="4" key="1">
    <citation type="journal article" date="2019" name="Int. J. Syst. Evol. Microbiol.">
        <title>The Global Catalogue of Microorganisms (GCM) 10K type strain sequencing project: providing services to taxonomists for standard genome sequencing and annotation.</title>
        <authorList>
            <consortium name="The Broad Institute Genomics Platform"/>
            <consortium name="The Broad Institute Genome Sequencing Center for Infectious Disease"/>
            <person name="Wu L."/>
            <person name="Ma J."/>
        </authorList>
    </citation>
    <scope>NUCLEOTIDE SEQUENCE [LARGE SCALE GENOMIC DNA]</scope>
    <source>
        <strain evidence="4">JCM 9373</strain>
    </source>
</reference>
<evidence type="ECO:0000313" key="4">
    <source>
        <dbReference type="Proteomes" id="UP001500320"/>
    </source>
</evidence>
<feature type="compositionally biased region" description="Basic and acidic residues" evidence="1">
    <location>
        <begin position="382"/>
        <end position="392"/>
    </location>
</feature>
<name>A0ABP6MQM6_9ACTN</name>
<comment type="caution">
    <text evidence="3">The sequence shown here is derived from an EMBL/GenBank/DDBJ whole genome shotgun (WGS) entry which is preliminary data.</text>
</comment>
<protein>
    <recommendedName>
        <fullName evidence="2">HNH nuclease domain-containing protein</fullName>
    </recommendedName>
</protein>
<keyword evidence="4" id="KW-1185">Reference proteome</keyword>
<dbReference type="EMBL" id="BAAAUT010000005">
    <property type="protein sequence ID" value="GAA3120411.1"/>
    <property type="molecule type" value="Genomic_DNA"/>
</dbReference>
<accession>A0ABP6MQM6</accession>
<organism evidence="3 4">
    <name type="scientific">Planomonospora alba</name>
    <dbReference type="NCBI Taxonomy" id="161354"/>
    <lineage>
        <taxon>Bacteria</taxon>
        <taxon>Bacillati</taxon>
        <taxon>Actinomycetota</taxon>
        <taxon>Actinomycetes</taxon>
        <taxon>Streptosporangiales</taxon>
        <taxon>Streptosporangiaceae</taxon>
        <taxon>Planomonospora</taxon>
    </lineage>
</organism>
<dbReference type="SMART" id="SM00507">
    <property type="entry name" value="HNHc"/>
    <property type="match status" value="1"/>
</dbReference>
<feature type="domain" description="HNH nuclease" evidence="2">
    <location>
        <begin position="276"/>
        <end position="330"/>
    </location>
</feature>
<sequence>MALSDLRREMVLDAIAEYDLLGRDAFLERYGYGPARDYFLLHQGRRYDSKAIAGVAHRGVGGRPLRADEFSGGNATVARALIRLGFEVTTPGTAIDRHSVEDLLQKINSLRTATSPVTRAPKRHQPLTLLWAIGRAVRGEERLTSWQTTSAELRALIEEFGLDDDRPNPEFPVLRLHHHGLWDLPGHTDAPPASGQVAQRWMRTHHPDSGLQAWVHDLVTAQENVRAQIVVRLLTVYFHGVDLNALLARVGLAPDGGSPAPGRREITTTRAIRDSLLSEQVKRAHDHHCQICGTRLALRQGFYAEGAHIRPLGRPHEPGNLLCLCPNHHVLFDRGMITIQDDLTIVDMVSGNRLGTLRLAPNHEISPEHLTYHRRNIGPAHGTEDRTAPSAL</sequence>
<evidence type="ECO:0000313" key="3">
    <source>
        <dbReference type="EMBL" id="GAA3120411.1"/>
    </source>
</evidence>
<dbReference type="InterPro" id="IPR058807">
    <property type="entry name" value="ScoMcrA_N"/>
</dbReference>
<dbReference type="Pfam" id="PF26345">
    <property type="entry name" value="ScoMcrA_N"/>
    <property type="match status" value="1"/>
</dbReference>
<dbReference type="Pfam" id="PF26340">
    <property type="entry name" value="DNA-SBD_ScoMcrA"/>
    <property type="match status" value="1"/>
</dbReference>
<dbReference type="RefSeq" id="WP_344856199.1">
    <property type="nucleotide sequence ID" value="NZ_BAAAUT010000005.1"/>
</dbReference>
<dbReference type="CDD" id="cd00085">
    <property type="entry name" value="HNHc"/>
    <property type="match status" value="1"/>
</dbReference>
<dbReference type="InterPro" id="IPR003615">
    <property type="entry name" value="HNH_nuc"/>
</dbReference>
<feature type="region of interest" description="Disordered" evidence="1">
    <location>
        <begin position="370"/>
        <end position="392"/>
    </location>
</feature>
<evidence type="ECO:0000256" key="1">
    <source>
        <dbReference type="SAM" id="MobiDB-lite"/>
    </source>
</evidence>
<gene>
    <name evidence="3" type="ORF">GCM10010466_09190</name>
</gene>
<dbReference type="Proteomes" id="UP001500320">
    <property type="component" value="Unassembled WGS sequence"/>
</dbReference>